<evidence type="ECO:0000256" key="1">
    <source>
        <dbReference type="ARBA" id="ARBA00004123"/>
    </source>
</evidence>
<evidence type="ECO:0000313" key="9">
    <source>
        <dbReference type="EMBL" id="EOA20713.1"/>
    </source>
</evidence>
<dbReference type="InterPro" id="IPR036390">
    <property type="entry name" value="WH_DNA-bd_sf"/>
</dbReference>
<dbReference type="InterPro" id="IPR050756">
    <property type="entry name" value="CSN3"/>
</dbReference>
<evidence type="ECO:0000256" key="7">
    <source>
        <dbReference type="ARBA" id="ARBA00023242"/>
    </source>
</evidence>
<dbReference type="GO" id="GO:0005737">
    <property type="term" value="C:cytoplasm"/>
    <property type="evidence" value="ECO:0007669"/>
    <property type="project" value="UniProtKB-SubCell"/>
</dbReference>
<keyword evidence="10" id="KW-1185">Reference proteome</keyword>
<feature type="domain" description="PCI" evidence="8">
    <location>
        <begin position="192"/>
        <end position="361"/>
    </location>
</feature>
<evidence type="ECO:0000313" key="10">
    <source>
        <dbReference type="Proteomes" id="UP000029121"/>
    </source>
</evidence>
<comment type="subcellular location">
    <subcellularLocation>
        <location evidence="2">Cytoplasm</location>
    </subcellularLocation>
    <subcellularLocation>
        <location evidence="1">Nucleus</location>
    </subcellularLocation>
</comment>
<accession>R0HAQ9</accession>
<dbReference type="FunFam" id="1.10.10.10:FF:000354">
    <property type="entry name" value="COP9 signalosome complex subunit 3"/>
    <property type="match status" value="1"/>
</dbReference>
<dbReference type="PANTHER" id="PTHR10758:SF1">
    <property type="entry name" value="COP9 SIGNALOSOME COMPLEX SUBUNIT 3"/>
    <property type="match status" value="1"/>
</dbReference>
<dbReference type="GO" id="GO:0006511">
    <property type="term" value="P:ubiquitin-dependent protein catabolic process"/>
    <property type="evidence" value="ECO:0007669"/>
    <property type="project" value="TreeGrafter"/>
</dbReference>
<dbReference type="eggNOG" id="KOG2582">
    <property type="taxonomic scope" value="Eukaryota"/>
</dbReference>
<keyword evidence="6" id="KW-0736">Signalosome</keyword>
<sequence>MNTVEAVIASIQGLSASAEDLAALHDLLRGAESSLRAEPDFNFSTLGQLDAAKHSLGYLYFLEILTCGPISEEKASAEVPIIARFINSCDAEQIRLASDKFVSLCKRLKDLVVFIGDPLRGVALLLTSIQKLQVSPKRLTALHPDLLQLCLQAKWYKAGFSIISDDILEVEQPRDFFLYCYYGGMICIGLKRFQKALELFYNVVTAPMHQGNAIAVEAYKKYILVSLIHNGQFTNSLPKCASTAAQRNFKSYCGPYIELGNCYNDGKIAELEALVVANSVDFEKDKNLGLVKQAVSSLYKRNILRLTQKYLTLSLEDIANMVQLANAKEAEMHVLQMIQDGQIHALINQKDGMVRFLEDPEQYKTSEMIEIMDSAIQRTIGLSKNLLAMDESLSCDPLYLGKVGRERQRYDFGDDFDTVPQKFSM</sequence>
<comment type="similarity">
    <text evidence="3">Belongs to the CSN3 family.</text>
</comment>
<name>R0HAQ9_9BRAS</name>
<dbReference type="SUPFAM" id="SSF46785">
    <property type="entry name" value="Winged helix' DNA-binding domain"/>
    <property type="match status" value="1"/>
</dbReference>
<dbReference type="OrthoDB" id="29061at2759"/>
<dbReference type="PANTHER" id="PTHR10758">
    <property type="entry name" value="26S PROTEASOME NON-ATPASE REGULATORY SUBUNIT 3/COP9 SIGNALOSOME COMPLEX SUBUNIT 3"/>
    <property type="match status" value="1"/>
</dbReference>
<dbReference type="EMBL" id="KB870810">
    <property type="protein sequence ID" value="EOA20713.1"/>
    <property type="molecule type" value="Genomic_DNA"/>
</dbReference>
<dbReference type="Proteomes" id="UP000029121">
    <property type="component" value="Unassembled WGS sequence"/>
</dbReference>
<evidence type="ECO:0000259" key="8">
    <source>
        <dbReference type="PROSITE" id="PS50250"/>
    </source>
</evidence>
<keyword evidence="7" id="KW-0539">Nucleus</keyword>
<dbReference type="STRING" id="81985.R0HAQ9"/>
<protein>
    <recommendedName>
        <fullName evidence="4">COP9 signalosome complex subunit 3</fullName>
    </recommendedName>
</protein>
<dbReference type="AlphaFoldDB" id="R0HAQ9"/>
<dbReference type="Pfam" id="PF22788">
    <property type="entry name" value="COP9_hel_rpt"/>
    <property type="match status" value="1"/>
</dbReference>
<evidence type="ECO:0000256" key="3">
    <source>
        <dbReference type="ARBA" id="ARBA00007084"/>
    </source>
</evidence>
<evidence type="ECO:0000256" key="6">
    <source>
        <dbReference type="ARBA" id="ARBA00022790"/>
    </source>
</evidence>
<dbReference type="GO" id="GO:0008180">
    <property type="term" value="C:COP9 signalosome"/>
    <property type="evidence" value="ECO:0007669"/>
    <property type="project" value="UniProtKB-KW"/>
</dbReference>
<organism evidence="9 10">
    <name type="scientific">Capsella rubella</name>
    <dbReference type="NCBI Taxonomy" id="81985"/>
    <lineage>
        <taxon>Eukaryota</taxon>
        <taxon>Viridiplantae</taxon>
        <taxon>Streptophyta</taxon>
        <taxon>Embryophyta</taxon>
        <taxon>Tracheophyta</taxon>
        <taxon>Spermatophyta</taxon>
        <taxon>Magnoliopsida</taxon>
        <taxon>eudicotyledons</taxon>
        <taxon>Gunneridae</taxon>
        <taxon>Pentapetalae</taxon>
        <taxon>rosids</taxon>
        <taxon>malvids</taxon>
        <taxon>Brassicales</taxon>
        <taxon>Brassicaceae</taxon>
        <taxon>Camelineae</taxon>
        <taxon>Capsella</taxon>
    </lineage>
</organism>
<proteinExistence type="inferred from homology"/>
<keyword evidence="5" id="KW-0963">Cytoplasm</keyword>
<evidence type="ECO:0000256" key="5">
    <source>
        <dbReference type="ARBA" id="ARBA00022490"/>
    </source>
</evidence>
<reference evidence="10" key="1">
    <citation type="journal article" date="2013" name="Nat. Genet.">
        <title>The Capsella rubella genome and the genomic consequences of rapid mating system evolution.</title>
        <authorList>
            <person name="Slotte T."/>
            <person name="Hazzouri K.M."/>
            <person name="Agren J.A."/>
            <person name="Koenig D."/>
            <person name="Maumus F."/>
            <person name="Guo Y.L."/>
            <person name="Steige K."/>
            <person name="Platts A.E."/>
            <person name="Escobar J.S."/>
            <person name="Newman L.K."/>
            <person name="Wang W."/>
            <person name="Mandakova T."/>
            <person name="Vello E."/>
            <person name="Smith L.M."/>
            <person name="Henz S.R."/>
            <person name="Steffen J."/>
            <person name="Takuno S."/>
            <person name="Brandvain Y."/>
            <person name="Coop G."/>
            <person name="Andolfatto P."/>
            <person name="Hu T.T."/>
            <person name="Blanchette M."/>
            <person name="Clark R.M."/>
            <person name="Quesneville H."/>
            <person name="Nordborg M."/>
            <person name="Gaut B.S."/>
            <person name="Lysak M.A."/>
            <person name="Jenkins J."/>
            <person name="Grimwood J."/>
            <person name="Chapman J."/>
            <person name="Prochnik S."/>
            <person name="Shu S."/>
            <person name="Rokhsar D."/>
            <person name="Schmutz J."/>
            <person name="Weigel D."/>
            <person name="Wright S.I."/>
        </authorList>
    </citation>
    <scope>NUCLEOTIDE SEQUENCE [LARGE SCALE GENOMIC DNA]</scope>
    <source>
        <strain evidence="10">cv. Monte Gargano</strain>
    </source>
</reference>
<dbReference type="Gene3D" id="1.25.40.570">
    <property type="match status" value="1"/>
</dbReference>
<evidence type="ECO:0000256" key="2">
    <source>
        <dbReference type="ARBA" id="ARBA00004496"/>
    </source>
</evidence>
<dbReference type="Pfam" id="PF01399">
    <property type="entry name" value="PCI"/>
    <property type="match status" value="1"/>
</dbReference>
<dbReference type="KEGG" id="crb:17881466"/>
<dbReference type="SMART" id="SM00088">
    <property type="entry name" value="PINT"/>
    <property type="match status" value="1"/>
</dbReference>
<dbReference type="InterPro" id="IPR000717">
    <property type="entry name" value="PCI_dom"/>
</dbReference>
<dbReference type="InterPro" id="IPR055089">
    <property type="entry name" value="COP9_N"/>
</dbReference>
<evidence type="ECO:0000256" key="4">
    <source>
        <dbReference type="ARBA" id="ARBA00014878"/>
    </source>
</evidence>
<dbReference type="PROSITE" id="PS50250">
    <property type="entry name" value="PCI"/>
    <property type="match status" value="1"/>
</dbReference>
<dbReference type="FunFam" id="1.25.40.570:FF:000008">
    <property type="entry name" value="COP9 signalosome complex subunit 3"/>
    <property type="match status" value="1"/>
</dbReference>
<gene>
    <name evidence="9" type="ORF">CARUB_v10001029mg</name>
</gene>